<dbReference type="InterPro" id="IPR023375">
    <property type="entry name" value="ADC_dom_sf"/>
</dbReference>
<dbReference type="SUPFAM" id="SSF160104">
    <property type="entry name" value="Acetoacetate decarboxylase-like"/>
    <property type="match status" value="1"/>
</dbReference>
<evidence type="ECO:0000313" key="1">
    <source>
        <dbReference type="EMBL" id="MBB5345561.1"/>
    </source>
</evidence>
<dbReference type="AlphaFoldDB" id="A0A7W8JCM1"/>
<dbReference type="PANTHER" id="PTHR39186">
    <property type="entry name" value="DUF2071 FAMILY PROTEIN"/>
    <property type="match status" value="1"/>
</dbReference>
<accession>A0A7W8JCM1</accession>
<evidence type="ECO:0008006" key="3">
    <source>
        <dbReference type="Google" id="ProtNLM"/>
    </source>
</evidence>
<dbReference type="InterPro" id="IPR018644">
    <property type="entry name" value="DUF2071"/>
</dbReference>
<dbReference type="EMBL" id="JACHDZ010000006">
    <property type="protein sequence ID" value="MBB5345561.1"/>
    <property type="molecule type" value="Genomic_DNA"/>
</dbReference>
<sequence length="264" mass="29969">MDVLSSLEHRPYLLPAGQWRMAQRWNDLLFAHWPIAVEAMARLLPAGLEVDRFDGRAWVGVVPFWMDQVRTRAVGERCVTVPSAGKFCELNLRTYARSQVTGLRGVYFFSLDAASAMAVMGARTLFHLPYFLADMRRKTAQDGTIEYRSRRLLTGRSVRFEASYRGLGEVARPSAGGTLEHFLTERYCLFTPHGGRVLVGHIHHLPWPLERAEAEIRVNELPAAHGIALPNHAPVLHFARELNVYIWSLREDRSENTQAGSYNE</sequence>
<dbReference type="Proteomes" id="UP000569092">
    <property type="component" value="Unassembled WGS sequence"/>
</dbReference>
<organism evidence="1 2">
    <name type="scientific">Tunturiibacter lichenicola</name>
    <dbReference type="NCBI Taxonomy" id="2051959"/>
    <lineage>
        <taxon>Bacteria</taxon>
        <taxon>Pseudomonadati</taxon>
        <taxon>Acidobacteriota</taxon>
        <taxon>Terriglobia</taxon>
        <taxon>Terriglobales</taxon>
        <taxon>Acidobacteriaceae</taxon>
        <taxon>Tunturiibacter</taxon>
    </lineage>
</organism>
<dbReference type="Gene3D" id="2.40.400.10">
    <property type="entry name" value="Acetoacetate decarboxylase-like"/>
    <property type="match status" value="1"/>
</dbReference>
<name>A0A7W8JCM1_9BACT</name>
<evidence type="ECO:0000313" key="2">
    <source>
        <dbReference type="Proteomes" id="UP000569092"/>
    </source>
</evidence>
<dbReference type="Pfam" id="PF09844">
    <property type="entry name" value="DUF2071"/>
    <property type="match status" value="1"/>
</dbReference>
<protein>
    <recommendedName>
        <fullName evidence="3">DUF2071 domain-containing protein</fullName>
    </recommendedName>
</protein>
<reference evidence="1 2" key="1">
    <citation type="submission" date="2020-08" db="EMBL/GenBank/DDBJ databases">
        <title>Genomic Encyclopedia of Type Strains, Phase IV (KMG-V): Genome sequencing to study the core and pangenomes of soil and plant-associated prokaryotes.</title>
        <authorList>
            <person name="Whitman W."/>
        </authorList>
    </citation>
    <scope>NUCLEOTIDE SEQUENCE [LARGE SCALE GENOMIC DNA]</scope>
    <source>
        <strain evidence="1 2">M8US30</strain>
    </source>
</reference>
<gene>
    <name evidence="1" type="ORF">HDF10_003555</name>
</gene>
<dbReference type="PANTHER" id="PTHR39186:SF1">
    <property type="entry name" value="DUF2071 DOMAIN-CONTAINING PROTEIN"/>
    <property type="match status" value="1"/>
</dbReference>
<comment type="caution">
    <text evidence="1">The sequence shown here is derived from an EMBL/GenBank/DDBJ whole genome shotgun (WGS) entry which is preliminary data.</text>
</comment>
<proteinExistence type="predicted"/>